<protein>
    <submittedName>
        <fullName evidence="2">Serine/threonine protein kinase</fullName>
    </submittedName>
</protein>
<sequence length="690" mass="79265">MIESIINITHVSSLDGFISSDVSQLHSINFKGEPEFNGGFGNIYRVTQTNLGSDDELLLKLFKDEGHSYHGLESIKSLHDKLKRREKKTNIHCLNEVPELLGLPFLVFEGYNEISQEFVKGLLILDLNNLGYLDFGLDDTDHPFSDIPLEERFIYAYQLARIVRFLEELKFVHSDLKEDAIWINTTSKHLALIDFDSGYHHDLQLKPNTIGALNQWASKQWRRIIKDHALSDELKTRDRILNEHWVLSNALFQLLYSTVPYFFLKDANTETKEAYLESNKWPNIDPQSPLARNDIHEDYLNVLEIFEGITDALGPRLYKTFEQTFNEGFAKKISQRSSPDNWQKLLLDINQRLENTPNVNHFTILQNEIESEFDVVEAKFSLQNYNQLLINGIAQDYRNSNSKFSLKEDGRINLTLINDVSTIRQELKLKVVKKPPQILSFRASTPERNSLEPVTLYWTTENCYKVQIHDLDEKELPAQHSIQVYPKKTTEYELIACGSFGQKVTKKVRIVVPQPKIIDFKYEINIEKGIQNIDVSWLTENAQHCKITPFIGKQAPEGCKSLDIIEKTNFKLTAYGFFGETSAELLAAPFPKPIIDKLLVPTPKIEIGATLKGTKLQLGINNSVNLIPPFKDFAELEIKETSLIEPTQLNTFIELNNDVIPTASDQPDESWFQSTFNLMKKKLKKDEQAV</sequence>
<keyword evidence="2" id="KW-0418">Kinase</keyword>
<evidence type="ECO:0000259" key="1">
    <source>
        <dbReference type="PROSITE" id="PS50011"/>
    </source>
</evidence>
<dbReference type="GeneID" id="99987053"/>
<dbReference type="OrthoDB" id="1395036at2"/>
<feature type="domain" description="Protein kinase" evidence="1">
    <location>
        <begin position="29"/>
        <end position="346"/>
    </location>
</feature>
<dbReference type="EMBL" id="FOIR01000002">
    <property type="protein sequence ID" value="SEW26567.1"/>
    <property type="molecule type" value="Genomic_DNA"/>
</dbReference>
<dbReference type="RefSeq" id="WP_090258774.1">
    <property type="nucleotide sequence ID" value="NZ_FOIR01000002.1"/>
</dbReference>
<dbReference type="Proteomes" id="UP000199437">
    <property type="component" value="Unassembled WGS sequence"/>
</dbReference>
<dbReference type="InterPro" id="IPR011009">
    <property type="entry name" value="Kinase-like_dom_sf"/>
</dbReference>
<keyword evidence="2" id="KW-0808">Transferase</keyword>
<accession>A0A1I0QHU7</accession>
<dbReference type="PROSITE" id="PS50011">
    <property type="entry name" value="PROTEIN_KINASE_DOM"/>
    <property type="match status" value="1"/>
</dbReference>
<dbReference type="STRING" id="1267423.SAMN05216290_2351"/>
<organism evidence="2 3">
    <name type="scientific">Roseivirga pacifica</name>
    <dbReference type="NCBI Taxonomy" id="1267423"/>
    <lineage>
        <taxon>Bacteria</taxon>
        <taxon>Pseudomonadati</taxon>
        <taxon>Bacteroidota</taxon>
        <taxon>Cytophagia</taxon>
        <taxon>Cytophagales</taxon>
        <taxon>Roseivirgaceae</taxon>
        <taxon>Roseivirga</taxon>
    </lineage>
</organism>
<keyword evidence="2" id="KW-0723">Serine/threonine-protein kinase</keyword>
<proteinExistence type="predicted"/>
<dbReference type="Gene3D" id="3.30.200.20">
    <property type="entry name" value="Phosphorylase Kinase, domain 1"/>
    <property type="match status" value="1"/>
</dbReference>
<dbReference type="GO" id="GO:0004674">
    <property type="term" value="F:protein serine/threonine kinase activity"/>
    <property type="evidence" value="ECO:0007669"/>
    <property type="project" value="UniProtKB-KW"/>
</dbReference>
<gene>
    <name evidence="2" type="ORF">SAMN05216290_2351</name>
</gene>
<dbReference type="InterPro" id="IPR000719">
    <property type="entry name" value="Prot_kinase_dom"/>
</dbReference>
<dbReference type="SUPFAM" id="SSF56112">
    <property type="entry name" value="Protein kinase-like (PK-like)"/>
    <property type="match status" value="1"/>
</dbReference>
<reference evidence="3" key="1">
    <citation type="submission" date="2016-10" db="EMBL/GenBank/DDBJ databases">
        <authorList>
            <person name="Varghese N."/>
            <person name="Submissions S."/>
        </authorList>
    </citation>
    <scope>NUCLEOTIDE SEQUENCE [LARGE SCALE GENOMIC DNA]</scope>
    <source>
        <strain evidence="3">CGMCC 1.12402</strain>
    </source>
</reference>
<evidence type="ECO:0000313" key="2">
    <source>
        <dbReference type="EMBL" id="SEW26567.1"/>
    </source>
</evidence>
<dbReference type="GO" id="GO:0005524">
    <property type="term" value="F:ATP binding"/>
    <property type="evidence" value="ECO:0007669"/>
    <property type="project" value="InterPro"/>
</dbReference>
<dbReference type="AlphaFoldDB" id="A0A1I0QHU7"/>
<evidence type="ECO:0000313" key="3">
    <source>
        <dbReference type="Proteomes" id="UP000199437"/>
    </source>
</evidence>
<name>A0A1I0QHU7_9BACT</name>
<keyword evidence="3" id="KW-1185">Reference proteome</keyword>
<dbReference type="Gene3D" id="1.10.510.10">
    <property type="entry name" value="Transferase(Phosphotransferase) domain 1"/>
    <property type="match status" value="1"/>
</dbReference>